<protein>
    <submittedName>
        <fullName evidence="1">Transposase</fullName>
    </submittedName>
</protein>
<dbReference type="Proteomes" id="UP000787472">
    <property type="component" value="Unassembled WGS sequence"/>
</dbReference>
<gene>
    <name evidence="1" type="ORF">G8770_22870</name>
</gene>
<accession>A0A9E5MQ56</accession>
<dbReference type="EMBL" id="JAAONZ010000031">
    <property type="protein sequence ID" value="NHO68406.1"/>
    <property type="molecule type" value="Genomic_DNA"/>
</dbReference>
<name>A0A9E5MQ56_9GAMM</name>
<feature type="non-terminal residue" evidence="1">
    <location>
        <position position="1"/>
    </location>
</feature>
<comment type="caution">
    <text evidence="1">The sequence shown here is derived from an EMBL/GenBank/DDBJ whole genome shotgun (WGS) entry which is preliminary data.</text>
</comment>
<sequence length="26" mass="3079">ATKWLWFYNHERPHKANNGKPPLMAA</sequence>
<dbReference type="AlphaFoldDB" id="A0A9E5MQ56"/>
<reference evidence="1" key="1">
    <citation type="submission" date="2020-03" db="EMBL/GenBank/DDBJ databases">
        <authorList>
            <person name="Guo F."/>
        </authorList>
    </citation>
    <scope>NUCLEOTIDE SEQUENCE</scope>
    <source>
        <strain evidence="1">JCM 30134</strain>
    </source>
</reference>
<evidence type="ECO:0000313" key="1">
    <source>
        <dbReference type="EMBL" id="NHO68406.1"/>
    </source>
</evidence>
<evidence type="ECO:0000313" key="2">
    <source>
        <dbReference type="Proteomes" id="UP000787472"/>
    </source>
</evidence>
<organism evidence="1 2">
    <name type="scientific">Pseudomaricurvus hydrocarbonicus</name>
    <dbReference type="NCBI Taxonomy" id="1470433"/>
    <lineage>
        <taxon>Bacteria</taxon>
        <taxon>Pseudomonadati</taxon>
        <taxon>Pseudomonadota</taxon>
        <taxon>Gammaproteobacteria</taxon>
        <taxon>Cellvibrionales</taxon>
        <taxon>Cellvibrionaceae</taxon>
        <taxon>Pseudomaricurvus</taxon>
    </lineage>
</organism>
<keyword evidence="2" id="KW-1185">Reference proteome</keyword>
<proteinExistence type="predicted"/>